<dbReference type="Gene3D" id="3.40.50.12780">
    <property type="entry name" value="N-terminal domain of ligase-like"/>
    <property type="match status" value="1"/>
</dbReference>
<dbReference type="GO" id="GO:0006085">
    <property type="term" value="P:acetyl-CoA biosynthetic process"/>
    <property type="evidence" value="ECO:0007669"/>
    <property type="project" value="TreeGrafter"/>
</dbReference>
<dbReference type="GO" id="GO:0003987">
    <property type="term" value="F:acetate-CoA ligase activity"/>
    <property type="evidence" value="ECO:0007669"/>
    <property type="project" value="UniProtKB-EC"/>
</dbReference>
<dbReference type="InterPro" id="IPR045851">
    <property type="entry name" value="AMP-bd_C_sf"/>
</dbReference>
<keyword evidence="3" id="KW-0436">Ligase</keyword>
<evidence type="ECO:0000259" key="9">
    <source>
        <dbReference type="Pfam" id="PF16177"/>
    </source>
</evidence>
<name>A0A1G6YDK7_9BACT</name>
<dbReference type="EC" id="6.2.1.1" evidence="2"/>
<dbReference type="Gene3D" id="3.30.300.30">
    <property type="match status" value="1"/>
</dbReference>
<dbReference type="Pfam" id="PF00501">
    <property type="entry name" value="AMP-binding"/>
    <property type="match status" value="1"/>
</dbReference>
<accession>A0A1G6YDK7</accession>
<dbReference type="PANTHER" id="PTHR24095:SF14">
    <property type="entry name" value="ACETYL-COENZYME A SYNTHETASE 1"/>
    <property type="match status" value="1"/>
</dbReference>
<dbReference type="Proteomes" id="UP000243205">
    <property type="component" value="Unassembled WGS sequence"/>
</dbReference>
<feature type="domain" description="AMP-binding enzyme C-terminal" evidence="8">
    <location>
        <begin position="525"/>
        <end position="602"/>
    </location>
</feature>
<dbReference type="STRING" id="57664.SAMN05661003_1025"/>
<dbReference type="EMBL" id="FNAQ01000002">
    <property type="protein sequence ID" value="SDD88412.1"/>
    <property type="molecule type" value="Genomic_DNA"/>
</dbReference>
<evidence type="ECO:0000256" key="1">
    <source>
        <dbReference type="ARBA" id="ARBA00006432"/>
    </source>
</evidence>
<dbReference type="InterPro" id="IPR032387">
    <property type="entry name" value="ACAS_N"/>
</dbReference>
<dbReference type="GO" id="GO:0005524">
    <property type="term" value="F:ATP binding"/>
    <property type="evidence" value="ECO:0007669"/>
    <property type="project" value="UniProtKB-KW"/>
</dbReference>
<evidence type="ECO:0000256" key="4">
    <source>
        <dbReference type="ARBA" id="ARBA00022741"/>
    </source>
</evidence>
<dbReference type="PANTHER" id="PTHR24095">
    <property type="entry name" value="ACETYL-COENZYME A SYNTHETASE"/>
    <property type="match status" value="1"/>
</dbReference>
<gene>
    <name evidence="10" type="ORF">SAMN05661003_1025</name>
</gene>
<sequence>MVHPRLEYRRHKISVHQYEAYKAMPRLELFDTLARRYLEFAEPYRTVVDEMAPPYYRWYPGGRLDVFHNLIGRHMDSLRRNKAALIWRGMNFEERTYTYQALGHEVLCLINALLRLGVKKGDFVLLYLPDLPQTVVAMLACASLGAIHVNFHMAYSAEALAERLQHCRARYIITCDGVSFRSRGLKEVVNEALERIDYSISHCVVVRHTGQHCQMKPKRDLWYEDLITDPDYATGAVFDPLCSADEPLFMLYTSTKSKRPRAVLHGLAGYLVWAQFTTELLFDLVDTDIYWNTSDLAWINGHSYTVYGPLALGATVFLYEGAISYENTRCFFDYLDRYHITVLYTNPSLLRSVMRAKSTKRYLNRSSNSLRLIGCGGEKISEELYNWVQFELTNKRNLPITQIWGQTETGGCLIAGVPGVLGFEDDTMMQPLPGVDARIVDHQGRVISAAGEPGRLVLASPLPSMLQDLYKDPVGYPQTFWKKYPQRSYYATGDGASYDAKHNLELTGRLDDVVSTGGGRRSVAEIEQAVLGMERVRECAATVIDHPLQGYMLVAFCVLTDSRDESYREKTLREIREHIIEEIGELNLPDKIRFTKYLPKTPDNQINRELLKEIALQMEGI</sequence>
<reference evidence="11" key="1">
    <citation type="submission" date="2016-10" db="EMBL/GenBank/DDBJ databases">
        <authorList>
            <person name="Varghese N."/>
            <person name="Submissions S."/>
        </authorList>
    </citation>
    <scope>NUCLEOTIDE SEQUENCE [LARGE SCALE GENOMIC DNA]</scope>
    <source>
        <strain evidence="11">DSM 8987</strain>
    </source>
</reference>
<proteinExistence type="inferred from homology"/>
<evidence type="ECO:0000313" key="10">
    <source>
        <dbReference type="EMBL" id="SDD88412.1"/>
    </source>
</evidence>
<evidence type="ECO:0000259" key="8">
    <source>
        <dbReference type="Pfam" id="PF13193"/>
    </source>
</evidence>
<evidence type="ECO:0000256" key="5">
    <source>
        <dbReference type="ARBA" id="ARBA00022840"/>
    </source>
</evidence>
<comment type="similarity">
    <text evidence="1">Belongs to the ATP-dependent AMP-binding enzyme family.</text>
</comment>
<dbReference type="InterPro" id="IPR025110">
    <property type="entry name" value="AMP-bd_C"/>
</dbReference>
<keyword evidence="4" id="KW-0547">Nucleotide-binding</keyword>
<evidence type="ECO:0000256" key="2">
    <source>
        <dbReference type="ARBA" id="ARBA00013275"/>
    </source>
</evidence>
<evidence type="ECO:0000256" key="3">
    <source>
        <dbReference type="ARBA" id="ARBA00022598"/>
    </source>
</evidence>
<dbReference type="Pfam" id="PF13193">
    <property type="entry name" value="AMP-binding_C"/>
    <property type="match status" value="1"/>
</dbReference>
<dbReference type="SUPFAM" id="SSF56801">
    <property type="entry name" value="Acetyl-CoA synthetase-like"/>
    <property type="match status" value="1"/>
</dbReference>
<evidence type="ECO:0000256" key="6">
    <source>
        <dbReference type="ARBA" id="ARBA00022990"/>
    </source>
</evidence>
<protein>
    <recommendedName>
        <fullName evidence="2">acetate--CoA ligase</fullName>
        <ecNumber evidence="2">6.2.1.1</ecNumber>
    </recommendedName>
</protein>
<dbReference type="OrthoDB" id="9799237at2"/>
<dbReference type="RefSeq" id="WP_092075875.1">
    <property type="nucleotide sequence ID" value="NZ_CALFZY010000002.1"/>
</dbReference>
<feature type="domain" description="Acetyl-coenzyme A synthetase N-terminal" evidence="9">
    <location>
        <begin position="30"/>
        <end position="69"/>
    </location>
</feature>
<dbReference type="Pfam" id="PF16177">
    <property type="entry name" value="ACAS_N"/>
    <property type="match status" value="1"/>
</dbReference>
<dbReference type="InterPro" id="IPR042099">
    <property type="entry name" value="ANL_N_sf"/>
</dbReference>
<dbReference type="AlphaFoldDB" id="A0A1G6YDK7"/>
<dbReference type="InterPro" id="IPR000873">
    <property type="entry name" value="AMP-dep_synth/lig_dom"/>
</dbReference>
<keyword evidence="11" id="KW-1185">Reference proteome</keyword>
<keyword evidence="6" id="KW-0007">Acetylation</keyword>
<evidence type="ECO:0000313" key="11">
    <source>
        <dbReference type="Proteomes" id="UP000243205"/>
    </source>
</evidence>
<evidence type="ECO:0000259" key="7">
    <source>
        <dbReference type="Pfam" id="PF00501"/>
    </source>
</evidence>
<keyword evidence="5" id="KW-0067">ATP-binding</keyword>
<organism evidence="10 11">
    <name type="scientific">Desulfuromonas thiophila</name>
    <dbReference type="NCBI Taxonomy" id="57664"/>
    <lineage>
        <taxon>Bacteria</taxon>
        <taxon>Pseudomonadati</taxon>
        <taxon>Thermodesulfobacteriota</taxon>
        <taxon>Desulfuromonadia</taxon>
        <taxon>Desulfuromonadales</taxon>
        <taxon>Desulfuromonadaceae</taxon>
        <taxon>Desulfuromonas</taxon>
    </lineage>
</organism>
<feature type="domain" description="AMP-dependent synthetase/ligase" evidence="7">
    <location>
        <begin position="80"/>
        <end position="461"/>
    </location>
</feature>